<evidence type="ECO:0000313" key="1">
    <source>
        <dbReference type="EMBL" id="HCT55931.1"/>
    </source>
</evidence>
<sequence length="245" mass="26158">MRSIADDAEILSRLISIQKLVKPLTTPLTTLVTADGDIDDPSLAFAKAGFSASKYIQVGEGLRQCVYQIDSIPADAAPIPLKVPLLFAHAEDEVVSLLNDINLGYIEEGSATESGSSSTASVGAANANGKIWQSAPEMGDMGISWGQRAYSLENVLSQYGIDESHVRGDGTAGDPYRALVHPDNIGTQRDYAYLLTGLYKNNKVCNLLLLNPVPTITVNSAFGAKNNPAVVTVGCMYTHKALWVE</sequence>
<evidence type="ECO:0000313" key="2">
    <source>
        <dbReference type="Proteomes" id="UP000264071"/>
    </source>
</evidence>
<proteinExistence type="predicted"/>
<gene>
    <name evidence="1" type="ORF">DGD08_01820</name>
</gene>
<dbReference type="Proteomes" id="UP000264071">
    <property type="component" value="Unassembled WGS sequence"/>
</dbReference>
<protein>
    <submittedName>
        <fullName evidence="1">Uncharacterized protein</fullName>
    </submittedName>
</protein>
<name>A0A3D4V492_9BACT</name>
<reference evidence="1 2" key="1">
    <citation type="journal article" date="2018" name="Nat. Biotechnol.">
        <title>A standardized bacterial taxonomy based on genome phylogeny substantially revises the tree of life.</title>
        <authorList>
            <person name="Parks D.H."/>
            <person name="Chuvochina M."/>
            <person name="Waite D.W."/>
            <person name="Rinke C."/>
            <person name="Skarshewski A."/>
            <person name="Chaumeil P.A."/>
            <person name="Hugenholtz P."/>
        </authorList>
    </citation>
    <scope>NUCLEOTIDE SEQUENCE [LARGE SCALE GENOMIC DNA]</scope>
    <source>
        <strain evidence="1">UBA8844</strain>
    </source>
</reference>
<accession>A0A3D4V492</accession>
<comment type="caution">
    <text evidence="1">The sequence shown here is derived from an EMBL/GenBank/DDBJ whole genome shotgun (WGS) entry which is preliminary data.</text>
</comment>
<organism evidence="1 2">
    <name type="scientific">Gemmatimonas aurantiaca</name>
    <dbReference type="NCBI Taxonomy" id="173480"/>
    <lineage>
        <taxon>Bacteria</taxon>
        <taxon>Pseudomonadati</taxon>
        <taxon>Gemmatimonadota</taxon>
        <taxon>Gemmatimonadia</taxon>
        <taxon>Gemmatimonadales</taxon>
        <taxon>Gemmatimonadaceae</taxon>
        <taxon>Gemmatimonas</taxon>
    </lineage>
</organism>
<dbReference type="AlphaFoldDB" id="A0A3D4V492"/>
<dbReference type="EMBL" id="DPIY01000002">
    <property type="protein sequence ID" value="HCT55931.1"/>
    <property type="molecule type" value="Genomic_DNA"/>
</dbReference>